<evidence type="ECO:0000313" key="5">
    <source>
        <dbReference type="EMBL" id="WAQ96073.1"/>
    </source>
</evidence>
<name>A0ABY7DJ18_MYAAR</name>
<keyword evidence="1" id="KW-0175">Coiled coil</keyword>
<feature type="domain" description="Tudor" evidence="4">
    <location>
        <begin position="148"/>
        <end position="207"/>
    </location>
</feature>
<dbReference type="PROSITE" id="PS50304">
    <property type="entry name" value="TUDOR"/>
    <property type="match status" value="1"/>
</dbReference>
<dbReference type="InterPro" id="IPR011009">
    <property type="entry name" value="Kinase-like_dom_sf"/>
</dbReference>
<sequence length="977" mass="108794">MNMARKSSKTFDVFVGNLPQDATESLLLKFVKFLCQPDAEKAVREMDRKNIQGSEIAVKISEDRRGPRGDDRSKGPTSRHSDTGGGGGGFGAPSMQDQNEKQTVMVTHVESPITLWLQEVNDENTKTIFSITEQLLQFCPSASPLTGQPEPGKVYACLYTEDNTWYRCQVRQCFGTDKYKIQYIDYGNIEEVGAGSLVEIPASLSSFRPLATKIGIQLLKTLTDNQMAQLIKTRPLSDGTGFYGNVFVNDTSLGDAMLTSGYCIVNPKMGKKGPGLQQGQLNRPSDNWDFKGPEGPVMSSKDSYVDINPGPPMMKLGQFNRPDRGGGIMGQRNTGPHMGGGGGNVLPLGMGHHSNNMSTVMSQPLPPQQQQQNMGFPAKIGHPQDSGREKKLQTDLTKKRQENDRLRNEMDATNMQLEYMKSKVKTLQEEFAATAAKLREDTLSKRILTVVSLAAVVRKLRDQFPTGERLCLLEEAIQVCTSSARVDNSSCSLTEVGSALSRYKAAQDEISKCTSQGELPELITARDEARRELHTKLTSCLERMEKMPLTERGAQLQDLEQRLSSTYGDFLNIPVQDCPTLETVAPKFKPWKAHSKDASLVAMVIASFRKELQNEAATLQNFMLLRQEFVNKKETIEPWLNTTPTFADVTESRKQLRALKSKLRHLQADKLDLEESGDESELNSLKMEELEVRKHLQAALLQSESQLFEVASVAETNFPELLVQNHDLGIDSFMEYHIGGTDHCSKEEFLQQVVQYNTEEGTIQAVFFNKTERLAYIQTSWQGGELADVVIKDRELPPLALQQISIAVVREAAFIHARGCVHGEISPQTVIIREDNSICVLLPDFSKKLSDRISRRHVTDSGIVFQSPELQFTSPETMGPSADIYNVVLFIFWLHNPDGKPNQSSAARKKSASRVTADQILQLDYFSKPLEERGLSPSPPCPAPQEPVVAMTIPQEPILRSTDEPMEIGVFNAEDYM</sequence>
<organism evidence="5 6">
    <name type="scientific">Mya arenaria</name>
    <name type="common">Soft-shell clam</name>
    <dbReference type="NCBI Taxonomy" id="6604"/>
    <lineage>
        <taxon>Eukaryota</taxon>
        <taxon>Metazoa</taxon>
        <taxon>Spiralia</taxon>
        <taxon>Lophotrochozoa</taxon>
        <taxon>Mollusca</taxon>
        <taxon>Bivalvia</taxon>
        <taxon>Autobranchia</taxon>
        <taxon>Heteroconchia</taxon>
        <taxon>Euheterodonta</taxon>
        <taxon>Imparidentia</taxon>
        <taxon>Neoheterodontei</taxon>
        <taxon>Myida</taxon>
        <taxon>Myoidea</taxon>
        <taxon>Myidae</taxon>
        <taxon>Mya</taxon>
    </lineage>
</organism>
<protein>
    <submittedName>
        <fullName evidence="5">STK31-like protein</fullName>
    </submittedName>
</protein>
<evidence type="ECO:0000256" key="2">
    <source>
        <dbReference type="SAM" id="MobiDB-lite"/>
    </source>
</evidence>
<dbReference type="Gene3D" id="2.30.30.140">
    <property type="match status" value="1"/>
</dbReference>
<evidence type="ECO:0000259" key="4">
    <source>
        <dbReference type="PROSITE" id="PS50304"/>
    </source>
</evidence>
<feature type="compositionally biased region" description="Basic and acidic residues" evidence="2">
    <location>
        <begin position="385"/>
        <end position="400"/>
    </location>
</feature>
<dbReference type="InterPro" id="IPR012677">
    <property type="entry name" value="Nucleotide-bd_a/b_plait_sf"/>
</dbReference>
<feature type="domain" description="Protein kinase" evidence="3">
    <location>
        <begin position="668"/>
        <end position="977"/>
    </location>
</feature>
<dbReference type="Gene3D" id="3.30.70.330">
    <property type="match status" value="1"/>
</dbReference>
<dbReference type="Proteomes" id="UP001164746">
    <property type="component" value="Chromosome 2"/>
</dbReference>
<feature type="region of interest" description="Disordered" evidence="2">
    <location>
        <begin position="54"/>
        <end position="99"/>
    </location>
</feature>
<dbReference type="PROSITE" id="PS50011">
    <property type="entry name" value="PROTEIN_KINASE_DOM"/>
    <property type="match status" value="1"/>
</dbReference>
<dbReference type="Pfam" id="PF00567">
    <property type="entry name" value="TUDOR"/>
    <property type="match status" value="1"/>
</dbReference>
<dbReference type="InterPro" id="IPR002999">
    <property type="entry name" value="Tudor"/>
</dbReference>
<feature type="coiled-coil region" evidence="1">
    <location>
        <begin position="649"/>
        <end position="676"/>
    </location>
</feature>
<evidence type="ECO:0000313" key="6">
    <source>
        <dbReference type="Proteomes" id="UP001164746"/>
    </source>
</evidence>
<keyword evidence="6" id="KW-1185">Reference proteome</keyword>
<dbReference type="InterPro" id="IPR035979">
    <property type="entry name" value="RBD_domain_sf"/>
</dbReference>
<feature type="compositionally biased region" description="Basic and acidic residues" evidence="2">
    <location>
        <begin position="60"/>
        <end position="82"/>
    </location>
</feature>
<dbReference type="SUPFAM" id="SSF63748">
    <property type="entry name" value="Tudor/PWWP/MBT"/>
    <property type="match status" value="1"/>
</dbReference>
<gene>
    <name evidence="5" type="ORF">MAR_028763</name>
</gene>
<feature type="region of interest" description="Disordered" evidence="2">
    <location>
        <begin position="380"/>
        <end position="400"/>
    </location>
</feature>
<dbReference type="PANTHER" id="PTHR22948">
    <property type="entry name" value="TUDOR DOMAIN CONTAINING PROTEIN"/>
    <property type="match status" value="1"/>
</dbReference>
<dbReference type="SMART" id="SM00333">
    <property type="entry name" value="TUDOR"/>
    <property type="match status" value="1"/>
</dbReference>
<accession>A0ABY7DJ18</accession>
<dbReference type="PANTHER" id="PTHR22948:SF73">
    <property type="entry name" value="SERINE_THREONINE-PROTEIN KINASE 31"/>
    <property type="match status" value="1"/>
</dbReference>
<proteinExistence type="predicted"/>
<dbReference type="CDD" id="cd00590">
    <property type="entry name" value="RRM_SF"/>
    <property type="match status" value="1"/>
</dbReference>
<dbReference type="SUPFAM" id="SSF56112">
    <property type="entry name" value="Protein kinase-like (PK-like)"/>
    <property type="match status" value="1"/>
</dbReference>
<dbReference type="InterPro" id="IPR050621">
    <property type="entry name" value="Tudor_domain_containing"/>
</dbReference>
<dbReference type="EMBL" id="CP111013">
    <property type="protein sequence ID" value="WAQ96073.1"/>
    <property type="molecule type" value="Genomic_DNA"/>
</dbReference>
<reference evidence="5" key="1">
    <citation type="submission" date="2022-11" db="EMBL/GenBank/DDBJ databases">
        <title>Centuries of genome instability and evolution in soft-shell clam transmissible cancer (bioRxiv).</title>
        <authorList>
            <person name="Hart S.F.M."/>
            <person name="Yonemitsu M.A."/>
            <person name="Giersch R.M."/>
            <person name="Beal B.F."/>
            <person name="Arriagada G."/>
            <person name="Davis B.W."/>
            <person name="Ostrander E.A."/>
            <person name="Goff S.P."/>
            <person name="Metzger M.J."/>
        </authorList>
    </citation>
    <scope>NUCLEOTIDE SEQUENCE</scope>
    <source>
        <strain evidence="5">MELC-2E11</strain>
        <tissue evidence="5">Siphon/mantle</tissue>
    </source>
</reference>
<dbReference type="InterPro" id="IPR000719">
    <property type="entry name" value="Prot_kinase_dom"/>
</dbReference>
<evidence type="ECO:0000259" key="3">
    <source>
        <dbReference type="PROSITE" id="PS50011"/>
    </source>
</evidence>
<evidence type="ECO:0000256" key="1">
    <source>
        <dbReference type="SAM" id="Coils"/>
    </source>
</evidence>
<dbReference type="Gene3D" id="1.10.510.10">
    <property type="entry name" value="Transferase(Phosphotransferase) domain 1"/>
    <property type="match status" value="1"/>
</dbReference>
<dbReference type="SUPFAM" id="SSF54928">
    <property type="entry name" value="RNA-binding domain, RBD"/>
    <property type="match status" value="1"/>
</dbReference>